<feature type="region of interest" description="Disordered" evidence="1">
    <location>
        <begin position="64"/>
        <end position="101"/>
    </location>
</feature>
<gene>
    <name evidence="2" type="ORF">NQ318_021384</name>
</gene>
<dbReference type="Proteomes" id="UP001162162">
    <property type="component" value="Unassembled WGS sequence"/>
</dbReference>
<comment type="caution">
    <text evidence="2">The sequence shown here is derived from an EMBL/GenBank/DDBJ whole genome shotgun (WGS) entry which is preliminary data.</text>
</comment>
<evidence type="ECO:0000313" key="2">
    <source>
        <dbReference type="EMBL" id="KAJ8961782.1"/>
    </source>
</evidence>
<organism evidence="2 3">
    <name type="scientific">Aromia moschata</name>
    <dbReference type="NCBI Taxonomy" id="1265417"/>
    <lineage>
        <taxon>Eukaryota</taxon>
        <taxon>Metazoa</taxon>
        <taxon>Ecdysozoa</taxon>
        <taxon>Arthropoda</taxon>
        <taxon>Hexapoda</taxon>
        <taxon>Insecta</taxon>
        <taxon>Pterygota</taxon>
        <taxon>Neoptera</taxon>
        <taxon>Endopterygota</taxon>
        <taxon>Coleoptera</taxon>
        <taxon>Polyphaga</taxon>
        <taxon>Cucujiformia</taxon>
        <taxon>Chrysomeloidea</taxon>
        <taxon>Cerambycidae</taxon>
        <taxon>Cerambycinae</taxon>
        <taxon>Callichromatini</taxon>
        <taxon>Aromia</taxon>
    </lineage>
</organism>
<evidence type="ECO:0008006" key="4">
    <source>
        <dbReference type="Google" id="ProtNLM"/>
    </source>
</evidence>
<dbReference type="Gene3D" id="2.20.70.10">
    <property type="match status" value="1"/>
</dbReference>
<evidence type="ECO:0000256" key="1">
    <source>
        <dbReference type="SAM" id="MobiDB-lite"/>
    </source>
</evidence>
<sequence length="230" mass="26087">MVIQAETLFTAMKDGSLKLHYLRKWLEETCSELIQSHKRYYYQNQTTGEGQWEYPQPDVNRYDEAMDISTTPPPSEPTIQMSPPPSSSHKKSHSPPPPIISRDVEVEARPVIPDVPLPPEPTVPASKFANNGEPLPPGVDLPEIMSRKRQPIHCIRRWTLFYSEIAATETSKSDPSPPPVDETKQMETSTESTKKKKKSKVKLAPGLSMKKKGVSQLVEKWKNVQQHYND</sequence>
<reference evidence="2" key="1">
    <citation type="journal article" date="2023" name="Insect Mol. Biol.">
        <title>Genome sequencing provides insights into the evolution of gene families encoding plant cell wall-degrading enzymes in longhorned beetles.</title>
        <authorList>
            <person name="Shin N.R."/>
            <person name="Okamura Y."/>
            <person name="Kirsch R."/>
            <person name="Pauchet Y."/>
        </authorList>
    </citation>
    <scope>NUCLEOTIDE SEQUENCE</scope>
    <source>
        <strain evidence="2">AMC_N1</strain>
    </source>
</reference>
<feature type="region of interest" description="Disordered" evidence="1">
    <location>
        <begin position="168"/>
        <end position="214"/>
    </location>
</feature>
<name>A0AAV8ZEY4_9CUCU</name>
<dbReference type="EMBL" id="JAPWTK010000004">
    <property type="protein sequence ID" value="KAJ8961782.1"/>
    <property type="molecule type" value="Genomic_DNA"/>
</dbReference>
<keyword evidence="3" id="KW-1185">Reference proteome</keyword>
<accession>A0AAV8ZEY4</accession>
<dbReference type="AlphaFoldDB" id="A0AAV8ZEY4"/>
<feature type="compositionally biased region" description="Pro residues" evidence="1">
    <location>
        <begin position="71"/>
        <end position="86"/>
    </location>
</feature>
<proteinExistence type="predicted"/>
<evidence type="ECO:0000313" key="3">
    <source>
        <dbReference type="Proteomes" id="UP001162162"/>
    </source>
</evidence>
<protein>
    <recommendedName>
        <fullName evidence="4">WW domain-containing protein</fullName>
    </recommendedName>
</protein>